<feature type="region of interest" description="Disordered" evidence="1">
    <location>
        <begin position="79"/>
        <end position="366"/>
    </location>
</feature>
<feature type="compositionally biased region" description="Low complexity" evidence="1">
    <location>
        <begin position="99"/>
        <end position="119"/>
    </location>
</feature>
<organism evidence="2 3">
    <name type="scientific">Mycena pura</name>
    <dbReference type="NCBI Taxonomy" id="153505"/>
    <lineage>
        <taxon>Eukaryota</taxon>
        <taxon>Fungi</taxon>
        <taxon>Dikarya</taxon>
        <taxon>Basidiomycota</taxon>
        <taxon>Agaricomycotina</taxon>
        <taxon>Agaricomycetes</taxon>
        <taxon>Agaricomycetidae</taxon>
        <taxon>Agaricales</taxon>
        <taxon>Marasmiineae</taxon>
        <taxon>Mycenaceae</taxon>
        <taxon>Mycena</taxon>
    </lineage>
</organism>
<dbReference type="AlphaFoldDB" id="A0AAD6UYP8"/>
<reference evidence="2" key="1">
    <citation type="submission" date="2023-03" db="EMBL/GenBank/DDBJ databases">
        <title>Massive genome expansion in bonnet fungi (Mycena s.s.) driven by repeated elements and novel gene families across ecological guilds.</title>
        <authorList>
            <consortium name="Lawrence Berkeley National Laboratory"/>
            <person name="Harder C.B."/>
            <person name="Miyauchi S."/>
            <person name="Viragh M."/>
            <person name="Kuo A."/>
            <person name="Thoen E."/>
            <person name="Andreopoulos B."/>
            <person name="Lu D."/>
            <person name="Skrede I."/>
            <person name="Drula E."/>
            <person name="Henrissat B."/>
            <person name="Morin E."/>
            <person name="Kohler A."/>
            <person name="Barry K."/>
            <person name="LaButti K."/>
            <person name="Morin E."/>
            <person name="Salamov A."/>
            <person name="Lipzen A."/>
            <person name="Mereny Z."/>
            <person name="Hegedus B."/>
            <person name="Baldrian P."/>
            <person name="Stursova M."/>
            <person name="Weitz H."/>
            <person name="Taylor A."/>
            <person name="Grigoriev I.V."/>
            <person name="Nagy L.G."/>
            <person name="Martin F."/>
            <person name="Kauserud H."/>
        </authorList>
    </citation>
    <scope>NUCLEOTIDE SEQUENCE</scope>
    <source>
        <strain evidence="2">9144</strain>
    </source>
</reference>
<evidence type="ECO:0000256" key="1">
    <source>
        <dbReference type="SAM" id="MobiDB-lite"/>
    </source>
</evidence>
<dbReference type="Proteomes" id="UP001219525">
    <property type="component" value="Unassembled WGS sequence"/>
</dbReference>
<feature type="compositionally biased region" description="Low complexity" evidence="1">
    <location>
        <begin position="296"/>
        <end position="356"/>
    </location>
</feature>
<name>A0AAD6UYP8_9AGAR</name>
<dbReference type="EMBL" id="JARJCW010000076">
    <property type="protein sequence ID" value="KAJ7197839.1"/>
    <property type="molecule type" value="Genomic_DNA"/>
</dbReference>
<feature type="compositionally biased region" description="Basic and acidic residues" evidence="1">
    <location>
        <begin position="209"/>
        <end position="231"/>
    </location>
</feature>
<protein>
    <submittedName>
        <fullName evidence="2">Uncharacterized protein</fullName>
    </submittedName>
</protein>
<comment type="caution">
    <text evidence="2">The sequence shown here is derived from an EMBL/GenBank/DDBJ whole genome shotgun (WGS) entry which is preliminary data.</text>
</comment>
<evidence type="ECO:0000313" key="2">
    <source>
        <dbReference type="EMBL" id="KAJ7197839.1"/>
    </source>
</evidence>
<evidence type="ECO:0000313" key="3">
    <source>
        <dbReference type="Proteomes" id="UP001219525"/>
    </source>
</evidence>
<feature type="compositionally biased region" description="Polar residues" evidence="1">
    <location>
        <begin position="190"/>
        <end position="203"/>
    </location>
</feature>
<accession>A0AAD6UYP8</accession>
<proteinExistence type="predicted"/>
<gene>
    <name evidence="2" type="ORF">GGX14DRAFT_573991</name>
</gene>
<feature type="compositionally biased region" description="Basic and acidic residues" evidence="1">
    <location>
        <begin position="79"/>
        <end position="89"/>
    </location>
</feature>
<sequence length="409" mass="43873">MACKAPFHPNRGNYKTDCEHNGNPRKSWFLVLRAGLFTKKTDAQYQADVSGSPILTFRMRAEAEAHWAANCREFHLHEREDKGSEEHPRPSSPLPPSTPARSALRSAPRSAPRSTTRSANAVRASVKRGPLVKDKAGESKTPLFQEDDGASPLSGKVPLFREDDEVSPLSHTRKRPAHSVLPSTPGPGPTSANAVRASDTSANAARGSVKREPPVKGKAGESKMSLFREDDASPLSGKVPLFREDDEVSPLSRTVPLFREDDEVSPLSRTRKRPTHLVLPNTPGPDASPSHATPPSADSAGSISSVSSLSASVSSSASRFAPPLRSLSRCPPSSRPDAPYLHAGSSASTGAGANSSHHPELPVLFNNSTRKLYKDVATAVREMGKKDSIQVLEVEDLEEFLSAPLRAAT</sequence>
<keyword evidence="3" id="KW-1185">Reference proteome</keyword>